<dbReference type="Proteomes" id="UP001362311">
    <property type="component" value="Unassembled WGS sequence"/>
</dbReference>
<keyword evidence="6" id="KW-0227">DNA damage</keyword>
<dbReference type="InterPro" id="IPR047127">
    <property type="entry name" value="MutT-like"/>
</dbReference>
<evidence type="ECO:0000259" key="18">
    <source>
        <dbReference type="PROSITE" id="PS51462"/>
    </source>
</evidence>
<dbReference type="PANTHER" id="PTHR47707:SF1">
    <property type="entry name" value="NUDIX HYDROLASE FAMILY PROTEIN"/>
    <property type="match status" value="1"/>
</dbReference>
<evidence type="ECO:0000256" key="8">
    <source>
        <dbReference type="ARBA" id="ARBA00022842"/>
    </source>
</evidence>
<keyword evidence="8" id="KW-0460">Magnesium</keyword>
<comment type="similarity">
    <text evidence="2 17">Belongs to the Nudix hydrolase family.</text>
</comment>
<evidence type="ECO:0000313" key="20">
    <source>
        <dbReference type="Proteomes" id="UP001362311"/>
    </source>
</evidence>
<evidence type="ECO:0000256" key="11">
    <source>
        <dbReference type="ARBA" id="ARBA00036904"/>
    </source>
</evidence>
<evidence type="ECO:0000313" key="19">
    <source>
        <dbReference type="EMBL" id="MEJ5898514.1"/>
    </source>
</evidence>
<gene>
    <name evidence="19" type="ORF">WIX40_00100</name>
</gene>
<evidence type="ECO:0000256" key="17">
    <source>
        <dbReference type="RuleBase" id="RU003476"/>
    </source>
</evidence>
<reference evidence="19 20" key="1">
    <citation type="submission" date="2024-03" db="EMBL/GenBank/DDBJ databases">
        <title>Reference genomes for the five species model microbial community.</title>
        <authorList>
            <person name="Padfield D."/>
        </authorList>
    </citation>
    <scope>NUCLEOTIDE SEQUENCE [LARGE SCALE GENOMIC DNA]</scope>
    <source>
        <strain evidence="19 20">AB1</strain>
    </source>
</reference>
<dbReference type="GO" id="GO:0006260">
    <property type="term" value="P:DNA replication"/>
    <property type="evidence" value="ECO:0007669"/>
    <property type="project" value="UniProtKB-KW"/>
</dbReference>
<sequence>MVDIVNAVFVGPKGILLARRSPHKKAYPDLWSLPGGHVEASETLEDALIREIAEELNTKPLSFKFLMQIDHPSTSSVSFHIFVVSSWESEPEIANNEHTELTWLSIEDAKGLRDLALQEYSEVFERLQGISSSTDA</sequence>
<dbReference type="RefSeq" id="WP_339437848.1">
    <property type="nucleotide sequence ID" value="NZ_JBBHKQ010000001.1"/>
</dbReference>
<dbReference type="EMBL" id="JBBHKQ010000001">
    <property type="protein sequence ID" value="MEJ5898514.1"/>
    <property type="molecule type" value="Genomic_DNA"/>
</dbReference>
<evidence type="ECO:0000256" key="16">
    <source>
        <dbReference type="ARBA" id="ARBA00042798"/>
    </source>
</evidence>
<comment type="cofactor">
    <cofactor evidence="1">
        <name>Mg(2+)</name>
        <dbReference type="ChEBI" id="CHEBI:18420"/>
    </cofactor>
</comment>
<dbReference type="GO" id="GO:0006281">
    <property type="term" value="P:DNA repair"/>
    <property type="evidence" value="ECO:0007669"/>
    <property type="project" value="UniProtKB-KW"/>
</dbReference>
<feature type="domain" description="Nudix hydrolase" evidence="18">
    <location>
        <begin position="1"/>
        <end position="125"/>
    </location>
</feature>
<evidence type="ECO:0000256" key="12">
    <source>
        <dbReference type="ARBA" id="ARBA00038905"/>
    </source>
</evidence>
<comment type="catalytic activity">
    <reaction evidence="11">
        <text>8-oxo-GTP + H2O = 8-oxo-GMP + diphosphate + H(+)</text>
        <dbReference type="Rhea" id="RHEA:67616"/>
        <dbReference type="ChEBI" id="CHEBI:15377"/>
        <dbReference type="ChEBI" id="CHEBI:15378"/>
        <dbReference type="ChEBI" id="CHEBI:33019"/>
        <dbReference type="ChEBI" id="CHEBI:143553"/>
        <dbReference type="ChEBI" id="CHEBI:145694"/>
    </reaction>
</comment>
<dbReference type="SUPFAM" id="SSF55811">
    <property type="entry name" value="Nudix"/>
    <property type="match status" value="1"/>
</dbReference>
<dbReference type="PROSITE" id="PS00893">
    <property type="entry name" value="NUDIX_BOX"/>
    <property type="match status" value="1"/>
</dbReference>
<comment type="caution">
    <text evidence="19">The sequence shown here is derived from an EMBL/GenBank/DDBJ whole genome shotgun (WGS) entry which is preliminary data.</text>
</comment>
<name>A0ABD5JPD3_9HYPH</name>
<dbReference type="PANTHER" id="PTHR47707">
    <property type="entry name" value="8-OXO-DGTP DIPHOSPHATASE"/>
    <property type="match status" value="1"/>
</dbReference>
<dbReference type="PROSITE" id="PS51462">
    <property type="entry name" value="NUDIX"/>
    <property type="match status" value="1"/>
</dbReference>
<dbReference type="InterPro" id="IPR015797">
    <property type="entry name" value="NUDIX_hydrolase-like_dom_sf"/>
</dbReference>
<dbReference type="EC" id="3.6.1.55" evidence="12"/>
<organism evidence="19 20">
    <name type="scientific">Ochrobactrum teleogrylli</name>
    <dbReference type="NCBI Taxonomy" id="2479765"/>
    <lineage>
        <taxon>Bacteria</taxon>
        <taxon>Pseudomonadati</taxon>
        <taxon>Pseudomonadota</taxon>
        <taxon>Alphaproteobacteria</taxon>
        <taxon>Hyphomicrobiales</taxon>
        <taxon>Brucellaceae</taxon>
        <taxon>Brucella/Ochrobactrum group</taxon>
        <taxon>Ochrobactrum</taxon>
    </lineage>
</organism>
<comment type="catalytic activity">
    <reaction evidence="10">
        <text>8-oxo-dGTP + H2O = 8-oxo-dGMP + diphosphate + H(+)</text>
        <dbReference type="Rhea" id="RHEA:31575"/>
        <dbReference type="ChEBI" id="CHEBI:15377"/>
        <dbReference type="ChEBI" id="CHEBI:15378"/>
        <dbReference type="ChEBI" id="CHEBI:33019"/>
        <dbReference type="ChEBI" id="CHEBI:63224"/>
        <dbReference type="ChEBI" id="CHEBI:77896"/>
        <dbReference type="EC" id="3.6.1.55"/>
    </reaction>
</comment>
<dbReference type="InterPro" id="IPR020476">
    <property type="entry name" value="Nudix_hydrolase"/>
</dbReference>
<dbReference type="PRINTS" id="PR00502">
    <property type="entry name" value="NUDIXFAMILY"/>
</dbReference>
<evidence type="ECO:0000256" key="9">
    <source>
        <dbReference type="ARBA" id="ARBA00023204"/>
    </source>
</evidence>
<keyword evidence="7 17" id="KW-0378">Hydrolase</keyword>
<proteinExistence type="inferred from homology"/>
<dbReference type="AlphaFoldDB" id="A0ABD5JPD3"/>
<evidence type="ECO:0000256" key="2">
    <source>
        <dbReference type="ARBA" id="ARBA00005582"/>
    </source>
</evidence>
<dbReference type="GO" id="GO:0046872">
    <property type="term" value="F:metal ion binding"/>
    <property type="evidence" value="ECO:0007669"/>
    <property type="project" value="UniProtKB-KW"/>
</dbReference>
<protein>
    <recommendedName>
        <fullName evidence="13">8-oxo-dGTP diphosphatase</fullName>
        <ecNumber evidence="12">3.6.1.55</ecNumber>
    </recommendedName>
    <alternativeName>
        <fullName evidence="16">7,8-dihydro-8-oxoguanine-triphosphatase</fullName>
    </alternativeName>
    <alternativeName>
        <fullName evidence="15">Mutator protein MutT</fullName>
    </alternativeName>
    <alternativeName>
        <fullName evidence="14">dGTP pyrophosphohydrolase</fullName>
    </alternativeName>
</protein>
<evidence type="ECO:0000256" key="5">
    <source>
        <dbReference type="ARBA" id="ARBA00022723"/>
    </source>
</evidence>
<evidence type="ECO:0000256" key="13">
    <source>
        <dbReference type="ARBA" id="ARBA00040794"/>
    </source>
</evidence>
<keyword evidence="5" id="KW-0479">Metal-binding</keyword>
<keyword evidence="3" id="KW-0515">Mutator protein</keyword>
<evidence type="ECO:0000256" key="6">
    <source>
        <dbReference type="ARBA" id="ARBA00022763"/>
    </source>
</evidence>
<dbReference type="Gene3D" id="3.90.79.10">
    <property type="entry name" value="Nucleoside Triphosphate Pyrophosphohydrolase"/>
    <property type="match status" value="1"/>
</dbReference>
<evidence type="ECO:0000256" key="10">
    <source>
        <dbReference type="ARBA" id="ARBA00035861"/>
    </source>
</evidence>
<accession>A0ABD5JPD3</accession>
<evidence type="ECO:0000256" key="7">
    <source>
        <dbReference type="ARBA" id="ARBA00022801"/>
    </source>
</evidence>
<keyword evidence="4" id="KW-0235">DNA replication</keyword>
<dbReference type="GO" id="GO:0035539">
    <property type="term" value="F:8-oxo-7,8-dihydrodeoxyguanosine triphosphate pyrophosphatase activity"/>
    <property type="evidence" value="ECO:0007669"/>
    <property type="project" value="UniProtKB-EC"/>
</dbReference>
<evidence type="ECO:0000256" key="4">
    <source>
        <dbReference type="ARBA" id="ARBA00022705"/>
    </source>
</evidence>
<dbReference type="InterPro" id="IPR000086">
    <property type="entry name" value="NUDIX_hydrolase_dom"/>
</dbReference>
<evidence type="ECO:0000256" key="15">
    <source>
        <dbReference type="ARBA" id="ARBA00041979"/>
    </source>
</evidence>
<evidence type="ECO:0000256" key="3">
    <source>
        <dbReference type="ARBA" id="ARBA00022457"/>
    </source>
</evidence>
<evidence type="ECO:0000256" key="14">
    <source>
        <dbReference type="ARBA" id="ARBA00041592"/>
    </source>
</evidence>
<evidence type="ECO:0000256" key="1">
    <source>
        <dbReference type="ARBA" id="ARBA00001946"/>
    </source>
</evidence>
<dbReference type="InterPro" id="IPR020084">
    <property type="entry name" value="NUDIX_hydrolase_CS"/>
</dbReference>
<keyword evidence="9" id="KW-0234">DNA repair</keyword>
<dbReference type="Pfam" id="PF00293">
    <property type="entry name" value="NUDIX"/>
    <property type="match status" value="1"/>
</dbReference>